<dbReference type="InterPro" id="IPR003673">
    <property type="entry name" value="CoA-Trfase_fam_III"/>
</dbReference>
<reference evidence="2" key="1">
    <citation type="submission" date="2022-11" db="EMBL/GenBank/DDBJ databases">
        <authorList>
            <person name="Mo P."/>
        </authorList>
    </citation>
    <scope>NUCLEOTIDE SEQUENCE</scope>
    <source>
        <strain evidence="2">HUAS 11-8</strain>
    </source>
</reference>
<dbReference type="InterPro" id="IPR050509">
    <property type="entry name" value="CoA-transferase_III"/>
</dbReference>
<name>A0ABY7B8H1_9PSEU</name>
<dbReference type="RefSeq" id="WP_268758328.1">
    <property type="nucleotide sequence ID" value="NZ_CP113836.1"/>
</dbReference>
<dbReference type="EMBL" id="CP113836">
    <property type="protein sequence ID" value="WAL68234.1"/>
    <property type="molecule type" value="Genomic_DNA"/>
</dbReference>
<feature type="compositionally biased region" description="Basic and acidic residues" evidence="1">
    <location>
        <begin position="353"/>
        <end position="366"/>
    </location>
</feature>
<dbReference type="InterPro" id="IPR044855">
    <property type="entry name" value="CoA-Trfase_III_dom3_sf"/>
</dbReference>
<protein>
    <submittedName>
        <fullName evidence="2">CaiB/BaiF CoA-transferase family protein</fullName>
    </submittedName>
</protein>
<proteinExistence type="predicted"/>
<organism evidence="2 3">
    <name type="scientific">Amycolatopsis cynarae</name>
    <dbReference type="NCBI Taxonomy" id="2995223"/>
    <lineage>
        <taxon>Bacteria</taxon>
        <taxon>Bacillati</taxon>
        <taxon>Actinomycetota</taxon>
        <taxon>Actinomycetes</taxon>
        <taxon>Pseudonocardiales</taxon>
        <taxon>Pseudonocardiaceae</taxon>
        <taxon>Amycolatopsis</taxon>
    </lineage>
</organism>
<dbReference type="Proteomes" id="UP001163203">
    <property type="component" value="Chromosome"/>
</dbReference>
<evidence type="ECO:0000256" key="1">
    <source>
        <dbReference type="SAM" id="MobiDB-lite"/>
    </source>
</evidence>
<accession>A0ABY7B8H1</accession>
<dbReference type="InterPro" id="IPR023606">
    <property type="entry name" value="CoA-Trfase_III_dom_1_sf"/>
</dbReference>
<dbReference type="PANTHER" id="PTHR48228:SF5">
    <property type="entry name" value="ALPHA-METHYLACYL-COA RACEMASE"/>
    <property type="match status" value="1"/>
</dbReference>
<evidence type="ECO:0000313" key="3">
    <source>
        <dbReference type="Proteomes" id="UP001163203"/>
    </source>
</evidence>
<dbReference type="Gene3D" id="3.30.1540.10">
    <property type="entry name" value="formyl-coa transferase, domain 3"/>
    <property type="match status" value="1"/>
</dbReference>
<dbReference type="SUPFAM" id="SSF89796">
    <property type="entry name" value="CoA-transferase family III (CaiB/BaiF)"/>
    <property type="match status" value="1"/>
</dbReference>
<evidence type="ECO:0000313" key="2">
    <source>
        <dbReference type="EMBL" id="WAL68234.1"/>
    </source>
</evidence>
<feature type="region of interest" description="Disordered" evidence="1">
    <location>
        <begin position="330"/>
        <end position="366"/>
    </location>
</feature>
<dbReference type="PANTHER" id="PTHR48228">
    <property type="entry name" value="SUCCINYL-COA--D-CITRAMALATE COA-TRANSFERASE"/>
    <property type="match status" value="1"/>
</dbReference>
<dbReference type="Gene3D" id="3.40.50.10540">
    <property type="entry name" value="Crotonobetainyl-coa:carnitine coa-transferase, domain 1"/>
    <property type="match status" value="1"/>
</dbReference>
<sequence>MPGPLAGLRVVELGGIGPGPHAAMLLADLGADVVRVERPRGGLRVVPPGRPDWLLRGRRLLAADLKEPEQAALVLALIERADVVIEGFRPGVAERLGVGPDAARVRNPRLVYARMTGWGQDGPRAQRAGHDINYLSLTGVLHAIGTAGARPTPPLNLVGDFGGGSLYLVMGVLAALWERERSGEGQVIDAAIVDGVSSLAQGVWGLLAAGVWRDEPASNLVDSGAPFYDTYACADGKYVAVGAIEPQFYAALLAGLGLSPGELPAQHDRPGWPVLRERFAAAFATKTRDEWAAVFEDTDACVTSVLGFSEAAADPHLTSRHTLVELGGAPQAAPAPRFSRTVPELPAPPPPEGGRDNDAILRDWGL</sequence>
<keyword evidence="3" id="KW-1185">Reference proteome</keyword>
<dbReference type="Pfam" id="PF02515">
    <property type="entry name" value="CoA_transf_3"/>
    <property type="match status" value="1"/>
</dbReference>
<gene>
    <name evidence="2" type="ORF">ORV05_10860</name>
</gene>